<dbReference type="EMBL" id="FOXH01000005">
    <property type="protein sequence ID" value="SFP75871.1"/>
    <property type="molecule type" value="Genomic_DNA"/>
</dbReference>
<dbReference type="Proteomes" id="UP000199306">
    <property type="component" value="Unassembled WGS sequence"/>
</dbReference>
<dbReference type="RefSeq" id="WP_092016864.1">
    <property type="nucleotide sequence ID" value="NZ_FOXH01000005.1"/>
</dbReference>
<proteinExistence type="predicted"/>
<evidence type="ECO:0000313" key="3">
    <source>
        <dbReference type="Proteomes" id="UP000199306"/>
    </source>
</evidence>
<name>A0A1I5SZ15_9BACT</name>
<accession>A0A1I5SZ15</accession>
<organism evidence="2 3">
    <name type="scientific">Pseudarcicella hirudinis</name>
    <dbReference type="NCBI Taxonomy" id="1079859"/>
    <lineage>
        <taxon>Bacteria</taxon>
        <taxon>Pseudomonadati</taxon>
        <taxon>Bacteroidota</taxon>
        <taxon>Cytophagia</taxon>
        <taxon>Cytophagales</taxon>
        <taxon>Flectobacillaceae</taxon>
        <taxon>Pseudarcicella</taxon>
    </lineage>
</organism>
<reference evidence="2 3" key="1">
    <citation type="submission" date="2016-10" db="EMBL/GenBank/DDBJ databases">
        <authorList>
            <person name="de Groot N.N."/>
        </authorList>
    </citation>
    <scope>NUCLEOTIDE SEQUENCE [LARGE SCALE GENOMIC DNA]</scope>
    <source>
        <strain evidence="3">E92,LMG 26720,CCM 7988</strain>
    </source>
</reference>
<dbReference type="AlphaFoldDB" id="A0A1I5SZ15"/>
<feature type="region of interest" description="Disordered" evidence="1">
    <location>
        <begin position="1"/>
        <end position="31"/>
    </location>
</feature>
<gene>
    <name evidence="2" type="ORF">SAMN04515674_105281</name>
</gene>
<dbReference type="STRING" id="1079859.SAMN04515674_105281"/>
<evidence type="ECO:0000256" key="1">
    <source>
        <dbReference type="SAM" id="MobiDB-lite"/>
    </source>
</evidence>
<keyword evidence="3" id="KW-1185">Reference proteome</keyword>
<feature type="compositionally biased region" description="Basic and acidic residues" evidence="1">
    <location>
        <begin position="1"/>
        <end position="16"/>
    </location>
</feature>
<protein>
    <submittedName>
        <fullName evidence="2">Uncharacterized protein</fullName>
    </submittedName>
</protein>
<sequence length="63" mass="7181">MESRKKVKKDGGRDFSIENGSGKVTVNVNNPSPVTTNSTPWVDKFLRWIQVLSFLLKIYEVLI</sequence>
<evidence type="ECO:0000313" key="2">
    <source>
        <dbReference type="EMBL" id="SFP75871.1"/>
    </source>
</evidence>